<evidence type="ECO:0000256" key="6">
    <source>
        <dbReference type="ARBA" id="ARBA00022825"/>
    </source>
</evidence>
<comment type="similarity">
    <text evidence="10">Belongs to the peptidase S8 family.</text>
</comment>
<dbReference type="InterPro" id="IPR036852">
    <property type="entry name" value="Peptidase_S8/S53_dom_sf"/>
</dbReference>
<comment type="caution">
    <text evidence="15">The sequence shown here is derived from an EMBL/GenBank/DDBJ whole genome shotgun (WGS) entry which is preliminary data.</text>
</comment>
<dbReference type="Pfam" id="PF04819">
    <property type="entry name" value="DUF716"/>
    <property type="match status" value="1"/>
</dbReference>
<organism evidence="15 16">
    <name type="scientific">Coccomyxa subellipsoidea (strain C-169)</name>
    <name type="common">Green microalga</name>
    <dbReference type="NCBI Taxonomy" id="574566"/>
    <lineage>
        <taxon>Eukaryota</taxon>
        <taxon>Viridiplantae</taxon>
        <taxon>Chlorophyta</taxon>
        <taxon>core chlorophytes</taxon>
        <taxon>Trebouxiophyceae</taxon>
        <taxon>Trebouxiophyceae incertae sedis</taxon>
        <taxon>Coccomyxaceae</taxon>
        <taxon>Coccomyxa</taxon>
        <taxon>Coccomyxa subellipsoidea</taxon>
    </lineage>
</organism>
<dbReference type="SUPFAM" id="SSF52743">
    <property type="entry name" value="Subtilisin-like"/>
    <property type="match status" value="1"/>
</dbReference>
<feature type="region of interest" description="Disordered" evidence="11">
    <location>
        <begin position="1927"/>
        <end position="1988"/>
    </location>
</feature>
<dbReference type="SUPFAM" id="SSF49785">
    <property type="entry name" value="Galactose-binding domain-like"/>
    <property type="match status" value="1"/>
</dbReference>
<dbReference type="SMART" id="SM00726">
    <property type="entry name" value="UIM"/>
    <property type="match status" value="3"/>
</dbReference>
<keyword evidence="5 10" id="KW-0378">Hydrolase</keyword>
<evidence type="ECO:0000256" key="10">
    <source>
        <dbReference type="PROSITE-ProRule" id="PRU01240"/>
    </source>
</evidence>
<reference evidence="15 16" key="1">
    <citation type="journal article" date="2012" name="Genome Biol.">
        <title>The genome of the polar eukaryotic microalga coccomyxa subellipsoidea reveals traits of cold adaptation.</title>
        <authorList>
            <person name="Blanc G."/>
            <person name="Agarkova I."/>
            <person name="Grimwood J."/>
            <person name="Kuo A."/>
            <person name="Brueggeman A."/>
            <person name="Dunigan D."/>
            <person name="Gurnon J."/>
            <person name="Ladunga I."/>
            <person name="Lindquist E."/>
            <person name="Lucas S."/>
            <person name="Pangilinan J."/>
            <person name="Proschold T."/>
            <person name="Salamov A."/>
            <person name="Schmutz J."/>
            <person name="Weeks D."/>
            <person name="Yamada T."/>
            <person name="Claverie J.M."/>
            <person name="Grigoriev I."/>
            <person name="Van Etten J."/>
            <person name="Lomsadze A."/>
            <person name="Borodovsky M."/>
        </authorList>
    </citation>
    <scope>NUCLEOTIDE SEQUENCE [LARGE SCALE GENOMIC DNA]</scope>
    <source>
        <strain evidence="15 16">C-169</strain>
    </source>
</reference>
<evidence type="ECO:0000313" key="16">
    <source>
        <dbReference type="Proteomes" id="UP000007264"/>
    </source>
</evidence>
<dbReference type="PRINTS" id="PR00723">
    <property type="entry name" value="SUBTILISIN"/>
</dbReference>
<evidence type="ECO:0000256" key="3">
    <source>
        <dbReference type="ARBA" id="ARBA00022670"/>
    </source>
</evidence>
<dbReference type="InterPro" id="IPR023828">
    <property type="entry name" value="Peptidase_S8_Ser-AS"/>
</dbReference>
<proteinExistence type="inferred from homology"/>
<dbReference type="InterPro" id="IPR034058">
    <property type="entry name" value="TagA/B/C/D_pept_dom"/>
</dbReference>
<name>I0YIC0_COCSC</name>
<dbReference type="GeneID" id="17036143"/>
<evidence type="ECO:0000256" key="12">
    <source>
        <dbReference type="SAM" id="Phobius"/>
    </source>
</evidence>
<feature type="active site" description="Charge relay system" evidence="9 10">
    <location>
        <position position="574"/>
    </location>
</feature>
<evidence type="ECO:0000259" key="14">
    <source>
        <dbReference type="Pfam" id="PF02225"/>
    </source>
</evidence>
<dbReference type="InterPro" id="IPR003903">
    <property type="entry name" value="UIM_dom"/>
</dbReference>
<keyword evidence="3 10" id="KW-0645">Protease</keyword>
<sequence>MLPGWFFFGWATWWLIGVFRLYMNSSVKAPYSARTWYDFPTCSRVPVEPLLKVLLTFIGINGELWFGHESWRTLYGGDGRFIVDNINEWQHSAMYAAFMLSGIVDLVAFYTPQGTLPAGTEQGFLGAAFVVEGLLFAFHLEGSELNWKAHLLLVMSIFAAAAVILAELPFPQSALLGVLRAQLVMLQGIWFMQIAKLLFEDSPTWDPRYHGSIMMVPVLYCACILCIIGVTFGVFVLLRLWQYRVAKRPFRAQGREPHDEEEGTWVLEQKGPLKEETLQRVKGVLNDHGGWLSSYIPDSSVLGIGPSTSAEALRNVPGVLWVGEYKPEYKLAEDWGPLLEAAAAGKLHATLQQHHEQLRTANGSFRGTTAPDLAPGGGYNVVIHVHFPTVRNATAARLSGSGAVPAFAPAEAAAADWAAEAEWRYGGGVSLRPEGRTVLAVSTQPQLLQEVLGWLAEQPAVHWLAPRAALQLHNWQGSAIVQSGNAAPDAPVALAQDRGSHPIWAAGLTGAGQIVGAGDSGIDRNNCFFNDPNVDWKGGLSTDRGSGVVTFSSEVHRKIRLYRQQADDVDNNGHGTHTVASLLGSPFDISNTKNLDYRGLAPDAKVAFIDLASRTSGGIYTPQDLSEAYYPFSYDVGARVHSDSWGSGTVAQDYDFMASEVDMFTWEHQDFTAVFAAGNEGFTASQRGSGGLTTVTSPATSKNCICAGATNTAFQQAASTASSQYTVHRMSISQLADGGSQVVDKYRVMQASFGASIRSLFGQQIALSVAHPADGCAALDNQADVAGTVVLVLRGTCFFAVKALNAQTAGAKAILVYDDQINDYFVPASDGSLTGITIPSGAIPRRTGQLLVSSSLAGGKLTVSFLEAPPLANAFDSLAEFSSKGPTKDGRVKPDLLAPGTLQSAYTDGENTCSLRYMEGTSMATPLVAASAALVRQYFLTGFYPSGAPVPANQFAPSGALVKAVLLGGAAGMDGFESDTGLPLAPPPSFRQGFGRVHLGRSLPLQGSGPGWNLQVVDMANLSTGQAHQYCVRGLGGPLSVTLVWHDYPAAVSAKKALVNDLDLTIRAAGLNGVPLLGNGGGIGSGDSFAPDRTNNVEQVSVSYLPPGEVAIEVKAFQTFVTHGPQAYALVVLGKFSGILASPGNPANGGTAPPGTCHIIVTTITGGPQGLTNQRSVTFAFTTATGNPAGVKFECALTPGAKAGNASAAYKACTSPTTFDDLADGAYTFSVRAQGEDSADSRSFVKEAAPFTALLEAEPHTHLPCDHMDTSPPKLSFNASLPESGTASPTAYLSWAADDSAPVSYRCQLSATAANSGALQPPVRALLPVGPLPTPALTLGSWADCAPPLQLYWLLPGSWRFEVQGQDAAGNAAVQNLLAEWIVEMEAGEQYARITAGPFGPTANRTAQFALLALEGGGAQETTAVPNASFDCRLSGWSEQSSYKGSTVWSPCDGSTAFKNLRDGDYTFWARIAGRADAPEAAMAASNFTVDTSAPVLKISSAPPAISTASTVSLEFNADKAGANFSCLLTISGNATGGNAQPTPCASPARWDSLSDGRYSFSLAAADRLGNKAAPVQAAFLIDTTPPVIADVAYPFATRNTSLTVTFNASDSESGVNSTQCRMRPQKLTFSSDSAQLKGPRYEWGACASPASFSNLTEGKWGLSLRAQDNAGQTRTTSEAEVYVTRTPPNATVVGGPRTGAASPPKVAFSFASQVAGGGAGAPIAYSVCLLQLVDNSQMAALQQAGGGEPSGTGNVNVQLKSVSSLAAESWSNCSSPAEFKGLRSGNYTFQVKSVDAAGNIGAASQPYAFTVDDTLPVPGESGAGWFTGWHRIAVIAGAAAAGVILLVLLLCACCMRRRRLHRLRSEGPVGAALYPQSHHDPALAAALRASLAEQQRASAAAANEARTRAALVESLEEERMRRALERSLLEQRSPSRREGAQQPLPREPSDADMRRALQESLEEEQLRRVLADSERAAATPTAPLWDR</sequence>
<evidence type="ECO:0000256" key="8">
    <source>
        <dbReference type="ARBA" id="ARBA00023136"/>
    </source>
</evidence>
<dbReference type="RefSeq" id="XP_005642683.1">
    <property type="nucleotide sequence ID" value="XM_005642626.1"/>
</dbReference>
<dbReference type="Proteomes" id="UP000007264">
    <property type="component" value="Unassembled WGS sequence"/>
</dbReference>
<feature type="transmembrane region" description="Helical" evidence="12">
    <location>
        <begin position="93"/>
        <end position="111"/>
    </location>
</feature>
<dbReference type="InterPro" id="IPR051048">
    <property type="entry name" value="Peptidase_S8/S53_subtilisin"/>
</dbReference>
<dbReference type="InterPro" id="IPR006904">
    <property type="entry name" value="DUF716"/>
</dbReference>
<protein>
    <recommendedName>
        <fullName evidence="17">Subtilisin-like protein</fullName>
    </recommendedName>
</protein>
<dbReference type="Gene3D" id="3.50.30.30">
    <property type="match status" value="1"/>
</dbReference>
<feature type="transmembrane region" description="Helical" evidence="12">
    <location>
        <begin position="219"/>
        <end position="241"/>
    </location>
</feature>
<dbReference type="SUPFAM" id="SSF52025">
    <property type="entry name" value="PA domain"/>
    <property type="match status" value="1"/>
</dbReference>
<feature type="transmembrane region" description="Helical" evidence="12">
    <location>
        <begin position="6"/>
        <end position="23"/>
    </location>
</feature>
<feature type="transmembrane region" description="Helical" evidence="12">
    <location>
        <begin position="1833"/>
        <end position="1856"/>
    </location>
</feature>
<keyword evidence="4 12" id="KW-0812">Transmembrane</keyword>
<feature type="active site" description="Charge relay system" evidence="9 10">
    <location>
        <position position="519"/>
    </location>
</feature>
<evidence type="ECO:0008006" key="17">
    <source>
        <dbReference type="Google" id="ProtNLM"/>
    </source>
</evidence>
<dbReference type="KEGG" id="csl:COCSUDRAFT_49367"/>
<dbReference type="EMBL" id="AGSI01000026">
    <property type="protein sequence ID" value="EIE18139.1"/>
    <property type="molecule type" value="Genomic_DNA"/>
</dbReference>
<dbReference type="Pfam" id="PF02225">
    <property type="entry name" value="PA"/>
    <property type="match status" value="1"/>
</dbReference>
<dbReference type="CDD" id="cd04842">
    <property type="entry name" value="Peptidases_S8_Kp43_protease"/>
    <property type="match status" value="1"/>
</dbReference>
<feature type="domain" description="PA" evidence="14">
    <location>
        <begin position="770"/>
        <end position="851"/>
    </location>
</feature>
<dbReference type="eggNOG" id="ENOG502QSWT">
    <property type="taxonomic scope" value="Eukaryota"/>
</dbReference>
<evidence type="ECO:0000256" key="9">
    <source>
        <dbReference type="PIRSR" id="PIRSR615500-1"/>
    </source>
</evidence>
<dbReference type="PROSITE" id="PS00138">
    <property type="entry name" value="SUBTILASE_SER"/>
    <property type="match status" value="1"/>
</dbReference>
<feature type="compositionally biased region" description="Basic and acidic residues" evidence="11">
    <location>
        <begin position="1927"/>
        <end position="1940"/>
    </location>
</feature>
<evidence type="ECO:0000256" key="4">
    <source>
        <dbReference type="ARBA" id="ARBA00022692"/>
    </source>
</evidence>
<evidence type="ECO:0000259" key="13">
    <source>
        <dbReference type="Pfam" id="PF00082"/>
    </source>
</evidence>
<dbReference type="InterPro" id="IPR013783">
    <property type="entry name" value="Ig-like_fold"/>
</dbReference>
<gene>
    <name evidence="15" type="ORF">COCSUDRAFT_49367</name>
</gene>
<dbReference type="GO" id="GO:0006508">
    <property type="term" value="P:proteolysis"/>
    <property type="evidence" value="ECO:0007669"/>
    <property type="project" value="UniProtKB-KW"/>
</dbReference>
<dbReference type="OrthoDB" id="509353at2759"/>
<dbReference type="Pfam" id="PF00082">
    <property type="entry name" value="Peptidase_S8"/>
    <property type="match status" value="1"/>
</dbReference>
<dbReference type="CDD" id="cd04818">
    <property type="entry name" value="PA_subtilisin_1"/>
    <property type="match status" value="1"/>
</dbReference>
<dbReference type="GO" id="GO:0016020">
    <property type="term" value="C:membrane"/>
    <property type="evidence" value="ECO:0007669"/>
    <property type="project" value="UniProtKB-SubCell"/>
</dbReference>
<dbReference type="Gene3D" id="3.40.50.200">
    <property type="entry name" value="Peptidase S8/S53 domain"/>
    <property type="match status" value="2"/>
</dbReference>
<keyword evidence="7 12" id="KW-1133">Transmembrane helix</keyword>
<dbReference type="PROSITE" id="PS51892">
    <property type="entry name" value="SUBTILASE"/>
    <property type="match status" value="1"/>
</dbReference>
<feature type="transmembrane region" description="Helical" evidence="12">
    <location>
        <begin position="123"/>
        <end position="140"/>
    </location>
</feature>
<keyword evidence="6 10" id="KW-0720">Serine protease</keyword>
<dbReference type="PANTHER" id="PTHR43399:SF5">
    <property type="entry name" value="PEPTIDASE S8 FAMILY WITH PROTEASE-ASSOCIATED DOMAIN"/>
    <property type="match status" value="1"/>
</dbReference>
<keyword evidence="8 12" id="KW-0472">Membrane</keyword>
<feature type="active site" description="Charge relay system" evidence="9 10">
    <location>
        <position position="922"/>
    </location>
</feature>
<evidence type="ECO:0000256" key="11">
    <source>
        <dbReference type="SAM" id="MobiDB-lite"/>
    </source>
</evidence>
<comment type="subcellular location">
    <subcellularLocation>
        <location evidence="1">Membrane</location>
        <topology evidence="1">Multi-pass membrane protein</topology>
    </subcellularLocation>
</comment>
<evidence type="ECO:0000256" key="5">
    <source>
        <dbReference type="ARBA" id="ARBA00022801"/>
    </source>
</evidence>
<dbReference type="InterPro" id="IPR000209">
    <property type="entry name" value="Peptidase_S8/S53_dom"/>
</dbReference>
<dbReference type="InterPro" id="IPR015500">
    <property type="entry name" value="Peptidase_S8_subtilisin-rel"/>
</dbReference>
<evidence type="ECO:0000256" key="7">
    <source>
        <dbReference type="ARBA" id="ARBA00022989"/>
    </source>
</evidence>
<dbReference type="InterPro" id="IPR003137">
    <property type="entry name" value="PA_domain"/>
</dbReference>
<feature type="compositionally biased region" description="Basic and acidic residues" evidence="11">
    <location>
        <begin position="1948"/>
        <end position="1958"/>
    </location>
</feature>
<dbReference type="InterPro" id="IPR046450">
    <property type="entry name" value="PA_dom_sf"/>
</dbReference>
<evidence type="ECO:0000313" key="15">
    <source>
        <dbReference type="EMBL" id="EIE18139.1"/>
    </source>
</evidence>
<dbReference type="GO" id="GO:0004252">
    <property type="term" value="F:serine-type endopeptidase activity"/>
    <property type="evidence" value="ECO:0007669"/>
    <property type="project" value="UniProtKB-UniRule"/>
</dbReference>
<feature type="domain" description="Peptidase S8/S53" evidence="13">
    <location>
        <begin position="510"/>
        <end position="939"/>
    </location>
</feature>
<dbReference type="InterPro" id="IPR008979">
    <property type="entry name" value="Galactose-bd-like_sf"/>
</dbReference>
<dbReference type="Gene3D" id="2.60.40.10">
    <property type="entry name" value="Immunoglobulins"/>
    <property type="match status" value="1"/>
</dbReference>
<feature type="compositionally biased region" description="Basic and acidic residues" evidence="11">
    <location>
        <begin position="1965"/>
        <end position="1976"/>
    </location>
</feature>
<evidence type="ECO:0000256" key="1">
    <source>
        <dbReference type="ARBA" id="ARBA00004141"/>
    </source>
</evidence>
<dbReference type="Gene3D" id="2.60.120.380">
    <property type="match status" value="1"/>
</dbReference>
<accession>I0YIC0</accession>
<evidence type="ECO:0000256" key="2">
    <source>
        <dbReference type="ARBA" id="ARBA00006948"/>
    </source>
</evidence>
<keyword evidence="16" id="KW-1185">Reference proteome</keyword>
<dbReference type="PANTHER" id="PTHR43399">
    <property type="entry name" value="SUBTILISIN-RELATED"/>
    <property type="match status" value="1"/>
</dbReference>
<comment type="similarity">
    <text evidence="2">Belongs to the TMEM45 family.</text>
</comment>